<keyword evidence="4 5" id="KW-0472">Membrane</keyword>
<sequence length="171" mass="19772">MRLAYFGPVLLMSVLTTLMLIQVIRTAIISNSQYRNRYRIKKRDILTYTVLYGTFTVGLIPLAIIRLVFCGDCFISPEKVSVHTISWASMVTQSSLLLPMICNPVFYSWKNKQVQTGIWRMSVALVFFTFGCCMSHDMFTYLKSRRQITDRTSQRKALNSWITDPKSSNCR</sequence>
<evidence type="ECO:0000259" key="6">
    <source>
        <dbReference type="PROSITE" id="PS50262"/>
    </source>
</evidence>
<keyword evidence="8" id="KW-1185">Reference proteome</keyword>
<reference evidence="7" key="1">
    <citation type="submission" date="2021-06" db="EMBL/GenBank/DDBJ databases">
        <authorList>
            <person name="Hodson N. C."/>
            <person name="Mongue J. A."/>
            <person name="Jaron S. K."/>
        </authorList>
    </citation>
    <scope>NUCLEOTIDE SEQUENCE</scope>
</reference>
<evidence type="ECO:0000256" key="1">
    <source>
        <dbReference type="ARBA" id="ARBA00004370"/>
    </source>
</evidence>
<feature type="domain" description="G-protein coupled receptors family 1 profile" evidence="6">
    <location>
        <begin position="1"/>
        <end position="107"/>
    </location>
</feature>
<evidence type="ECO:0000256" key="4">
    <source>
        <dbReference type="ARBA" id="ARBA00023136"/>
    </source>
</evidence>
<dbReference type="AlphaFoldDB" id="A0A8J2LEG5"/>
<keyword evidence="3 5" id="KW-1133">Transmembrane helix</keyword>
<evidence type="ECO:0000256" key="5">
    <source>
        <dbReference type="SAM" id="Phobius"/>
    </source>
</evidence>
<feature type="transmembrane region" description="Helical" evidence="5">
    <location>
        <begin position="6"/>
        <end position="24"/>
    </location>
</feature>
<evidence type="ECO:0000313" key="8">
    <source>
        <dbReference type="Proteomes" id="UP000708208"/>
    </source>
</evidence>
<accession>A0A8J2LEG5</accession>
<feature type="transmembrane region" description="Helical" evidence="5">
    <location>
        <begin position="85"/>
        <end position="106"/>
    </location>
</feature>
<evidence type="ECO:0000313" key="7">
    <source>
        <dbReference type="EMBL" id="CAG7832570.1"/>
    </source>
</evidence>
<evidence type="ECO:0000256" key="3">
    <source>
        <dbReference type="ARBA" id="ARBA00022989"/>
    </source>
</evidence>
<proteinExistence type="predicted"/>
<dbReference type="InterPro" id="IPR017452">
    <property type="entry name" value="GPCR_Rhodpsn_7TM"/>
</dbReference>
<dbReference type="SUPFAM" id="SSF81321">
    <property type="entry name" value="Family A G protein-coupled receptor-like"/>
    <property type="match status" value="1"/>
</dbReference>
<protein>
    <recommendedName>
        <fullName evidence="6">G-protein coupled receptors family 1 profile domain-containing protein</fullName>
    </recommendedName>
</protein>
<evidence type="ECO:0000256" key="2">
    <source>
        <dbReference type="ARBA" id="ARBA00022692"/>
    </source>
</evidence>
<name>A0A8J2LEG5_9HEXA</name>
<comment type="caution">
    <text evidence="7">The sequence shown here is derived from an EMBL/GenBank/DDBJ whole genome shotgun (WGS) entry which is preliminary data.</text>
</comment>
<comment type="subcellular location">
    <subcellularLocation>
        <location evidence="1">Membrane</location>
    </subcellularLocation>
</comment>
<dbReference type="Proteomes" id="UP000708208">
    <property type="component" value="Unassembled WGS sequence"/>
</dbReference>
<feature type="transmembrane region" description="Helical" evidence="5">
    <location>
        <begin position="118"/>
        <end position="142"/>
    </location>
</feature>
<dbReference type="GO" id="GO:0016020">
    <property type="term" value="C:membrane"/>
    <property type="evidence" value="ECO:0007669"/>
    <property type="project" value="UniProtKB-SubCell"/>
</dbReference>
<dbReference type="EMBL" id="CAJVCH010565796">
    <property type="protein sequence ID" value="CAG7832570.1"/>
    <property type="molecule type" value="Genomic_DNA"/>
</dbReference>
<dbReference type="PROSITE" id="PS50262">
    <property type="entry name" value="G_PROTEIN_RECEP_F1_2"/>
    <property type="match status" value="1"/>
</dbReference>
<keyword evidence="2 5" id="KW-0812">Transmembrane</keyword>
<organism evidence="7 8">
    <name type="scientific">Allacma fusca</name>
    <dbReference type="NCBI Taxonomy" id="39272"/>
    <lineage>
        <taxon>Eukaryota</taxon>
        <taxon>Metazoa</taxon>
        <taxon>Ecdysozoa</taxon>
        <taxon>Arthropoda</taxon>
        <taxon>Hexapoda</taxon>
        <taxon>Collembola</taxon>
        <taxon>Symphypleona</taxon>
        <taxon>Sminthuridae</taxon>
        <taxon>Allacma</taxon>
    </lineage>
</organism>
<gene>
    <name evidence="7" type="ORF">AFUS01_LOCUS42250</name>
</gene>
<feature type="transmembrane region" description="Helical" evidence="5">
    <location>
        <begin position="45"/>
        <end position="65"/>
    </location>
</feature>